<keyword evidence="5" id="KW-1185">Reference proteome</keyword>
<protein>
    <submittedName>
        <fullName evidence="4">XRE family transcriptional regulator</fullName>
    </submittedName>
</protein>
<evidence type="ECO:0000313" key="5">
    <source>
        <dbReference type="Proteomes" id="UP000603352"/>
    </source>
</evidence>
<dbReference type="InterPro" id="IPR050807">
    <property type="entry name" value="TransReg_Diox_bact_type"/>
</dbReference>
<dbReference type="SUPFAM" id="SSF51182">
    <property type="entry name" value="RmlC-like cupins"/>
    <property type="match status" value="1"/>
</dbReference>
<dbReference type="RefSeq" id="WP_188582735.1">
    <property type="nucleotide sequence ID" value="NZ_BMDZ01000104.1"/>
</dbReference>
<dbReference type="PANTHER" id="PTHR46797:SF2">
    <property type="entry name" value="TRANSCRIPTIONAL REGULATOR"/>
    <property type="match status" value="1"/>
</dbReference>
<name>A0ABQ1J9K4_9PROT</name>
<dbReference type="InterPro" id="IPR014710">
    <property type="entry name" value="RmlC-like_jellyroll"/>
</dbReference>
<dbReference type="CDD" id="cd02209">
    <property type="entry name" value="cupin_XRE_C"/>
    <property type="match status" value="1"/>
</dbReference>
<dbReference type="SMART" id="SM00530">
    <property type="entry name" value="HTH_XRE"/>
    <property type="match status" value="1"/>
</dbReference>
<evidence type="ECO:0000256" key="2">
    <source>
        <dbReference type="SAM" id="MobiDB-lite"/>
    </source>
</evidence>
<dbReference type="InterPro" id="IPR010982">
    <property type="entry name" value="Lambda_DNA-bd_dom_sf"/>
</dbReference>
<evidence type="ECO:0000259" key="3">
    <source>
        <dbReference type="PROSITE" id="PS50943"/>
    </source>
</evidence>
<dbReference type="Gene3D" id="2.60.120.10">
    <property type="entry name" value="Jelly Rolls"/>
    <property type="match status" value="1"/>
</dbReference>
<dbReference type="InterPro" id="IPR001387">
    <property type="entry name" value="Cro/C1-type_HTH"/>
</dbReference>
<accession>A0ABQ1J9K4</accession>
<keyword evidence="1" id="KW-0238">DNA-binding</keyword>
<dbReference type="PANTHER" id="PTHR46797">
    <property type="entry name" value="HTH-TYPE TRANSCRIPTIONAL REGULATOR"/>
    <property type="match status" value="1"/>
</dbReference>
<feature type="domain" description="HTH cro/C1-type" evidence="3">
    <location>
        <begin position="28"/>
        <end position="82"/>
    </location>
</feature>
<dbReference type="Pfam" id="PF01381">
    <property type="entry name" value="HTH_3"/>
    <property type="match status" value="1"/>
</dbReference>
<evidence type="ECO:0000256" key="1">
    <source>
        <dbReference type="ARBA" id="ARBA00023125"/>
    </source>
</evidence>
<gene>
    <name evidence="4" type="ORF">GCM10011505_47780</name>
</gene>
<dbReference type="Gene3D" id="1.10.260.40">
    <property type="entry name" value="lambda repressor-like DNA-binding domains"/>
    <property type="match status" value="1"/>
</dbReference>
<dbReference type="InterPro" id="IPR011051">
    <property type="entry name" value="RmlC_Cupin_sf"/>
</dbReference>
<dbReference type="Proteomes" id="UP000603352">
    <property type="component" value="Unassembled WGS sequence"/>
</dbReference>
<comment type="caution">
    <text evidence="4">The sequence shown here is derived from an EMBL/GenBank/DDBJ whole genome shotgun (WGS) entry which is preliminary data.</text>
</comment>
<dbReference type="EMBL" id="BMDZ01000104">
    <property type="protein sequence ID" value="GGB61574.1"/>
    <property type="molecule type" value="Genomic_DNA"/>
</dbReference>
<proteinExistence type="predicted"/>
<evidence type="ECO:0000313" key="4">
    <source>
        <dbReference type="EMBL" id="GGB61574.1"/>
    </source>
</evidence>
<reference evidence="5" key="1">
    <citation type="journal article" date="2019" name="Int. J. Syst. Evol. Microbiol.">
        <title>The Global Catalogue of Microorganisms (GCM) 10K type strain sequencing project: providing services to taxonomists for standard genome sequencing and annotation.</title>
        <authorList>
            <consortium name="The Broad Institute Genomics Platform"/>
            <consortium name="The Broad Institute Genome Sequencing Center for Infectious Disease"/>
            <person name="Wu L."/>
            <person name="Ma J."/>
        </authorList>
    </citation>
    <scope>NUCLEOTIDE SEQUENCE [LARGE SCALE GENOMIC DNA]</scope>
    <source>
        <strain evidence="5">CGMCC 1.10188</strain>
    </source>
</reference>
<feature type="compositionally biased region" description="Low complexity" evidence="2">
    <location>
        <begin position="1"/>
        <end position="15"/>
    </location>
</feature>
<dbReference type="Pfam" id="PF07883">
    <property type="entry name" value="Cupin_2"/>
    <property type="match status" value="1"/>
</dbReference>
<organism evidence="4 5">
    <name type="scientific">Tistrella bauzanensis</name>
    <dbReference type="NCBI Taxonomy" id="657419"/>
    <lineage>
        <taxon>Bacteria</taxon>
        <taxon>Pseudomonadati</taxon>
        <taxon>Pseudomonadota</taxon>
        <taxon>Alphaproteobacteria</taxon>
        <taxon>Geminicoccales</taxon>
        <taxon>Geminicoccaceae</taxon>
        <taxon>Tistrella</taxon>
    </lineage>
</organism>
<dbReference type="SUPFAM" id="SSF47413">
    <property type="entry name" value="lambda repressor-like DNA-binding domains"/>
    <property type="match status" value="1"/>
</dbReference>
<dbReference type="CDD" id="cd00093">
    <property type="entry name" value="HTH_XRE"/>
    <property type="match status" value="1"/>
</dbReference>
<dbReference type="InterPro" id="IPR013096">
    <property type="entry name" value="Cupin_2"/>
</dbReference>
<sequence length="205" mass="22237">MTAPDAAPTPAADAPQNEENDLSLGLAVRKARQARGLSLKQVADAANVSVGFLSQIERGISSPSVRALRAICAILDVPVLTLLGGNDTDTGLEARRIVRSGQRRRVDFGDKGMVKEFLTVHDQGMLQVMELTLDVNGGSGDDPYNHEGEECGVVLEGRLELYIDGQVYRLGEGDAFHFESASPHKFRNLATGRTRILWITTPPVW</sequence>
<feature type="region of interest" description="Disordered" evidence="2">
    <location>
        <begin position="1"/>
        <end position="20"/>
    </location>
</feature>
<dbReference type="PROSITE" id="PS50943">
    <property type="entry name" value="HTH_CROC1"/>
    <property type="match status" value="1"/>
</dbReference>